<keyword evidence="2" id="KW-0732">Signal</keyword>
<feature type="signal peptide" evidence="2">
    <location>
        <begin position="1"/>
        <end position="34"/>
    </location>
</feature>
<feature type="compositionally biased region" description="Low complexity" evidence="1">
    <location>
        <begin position="250"/>
        <end position="271"/>
    </location>
</feature>
<evidence type="ECO:0000256" key="1">
    <source>
        <dbReference type="SAM" id="MobiDB-lite"/>
    </source>
</evidence>
<dbReference type="InterPro" id="IPR028994">
    <property type="entry name" value="Integrin_alpha_N"/>
</dbReference>
<evidence type="ECO:0000313" key="4">
    <source>
        <dbReference type="Proteomes" id="UP000644610"/>
    </source>
</evidence>
<feature type="region of interest" description="Disordered" evidence="1">
    <location>
        <begin position="250"/>
        <end position="290"/>
    </location>
</feature>
<comment type="caution">
    <text evidence="3">The sequence shown here is derived from an EMBL/GenBank/DDBJ whole genome shotgun (WGS) entry which is preliminary data.</text>
</comment>
<dbReference type="EMBL" id="BOOQ01000056">
    <property type="protein sequence ID" value="GII50838.1"/>
    <property type="molecule type" value="Genomic_DNA"/>
</dbReference>
<evidence type="ECO:0008006" key="5">
    <source>
        <dbReference type="Google" id="ProtNLM"/>
    </source>
</evidence>
<reference evidence="3" key="1">
    <citation type="submission" date="2021-01" db="EMBL/GenBank/DDBJ databases">
        <title>Whole genome shotgun sequence of Planotetraspora silvatica NBRC 100141.</title>
        <authorList>
            <person name="Komaki H."/>
            <person name="Tamura T."/>
        </authorList>
    </citation>
    <scope>NUCLEOTIDE SEQUENCE</scope>
    <source>
        <strain evidence="3">NBRC 100141</strain>
    </source>
</reference>
<evidence type="ECO:0000313" key="3">
    <source>
        <dbReference type="EMBL" id="GII50838.1"/>
    </source>
</evidence>
<dbReference type="AlphaFoldDB" id="A0A8J3XVQ3"/>
<dbReference type="Proteomes" id="UP000644610">
    <property type="component" value="Unassembled WGS sequence"/>
</dbReference>
<feature type="chain" id="PRO_5035285822" description="VCBS repeat-containing protein" evidence="2">
    <location>
        <begin position="35"/>
        <end position="1040"/>
    </location>
</feature>
<organism evidence="3 4">
    <name type="scientific">Planotetraspora silvatica</name>
    <dbReference type="NCBI Taxonomy" id="234614"/>
    <lineage>
        <taxon>Bacteria</taxon>
        <taxon>Bacillati</taxon>
        <taxon>Actinomycetota</taxon>
        <taxon>Actinomycetes</taxon>
        <taxon>Streptosporangiales</taxon>
        <taxon>Streptosporangiaceae</taxon>
        <taxon>Planotetraspora</taxon>
    </lineage>
</organism>
<name>A0A8J3XVQ3_9ACTN</name>
<dbReference type="RefSeq" id="WP_203980309.1">
    <property type="nucleotide sequence ID" value="NZ_BAAAKY010000052.1"/>
</dbReference>
<dbReference type="SUPFAM" id="SSF69318">
    <property type="entry name" value="Integrin alpha N-terminal domain"/>
    <property type="match status" value="1"/>
</dbReference>
<proteinExistence type="predicted"/>
<protein>
    <recommendedName>
        <fullName evidence="5">VCBS repeat-containing protein</fullName>
    </recommendedName>
</protein>
<sequence>MKERNVLQRLALPAVSTVLVSLFGLPVLAPPAHAEDTTGTPTEQAIASAVAQATQTGQSVTVDAVTDSHSLLTALPDGTLQGTISVAPERTRQGNTWVPLNATLHRNSDGSYSTTATPSTVTFSGGGAGTPLASVDNDGQQLAVSWPTALPTPNVTGDHALYPEVLPGVDLKVTASKYGGFSNVLIVKTAQAAQNPALTALTLGTSLSPGLTLNADAAGNMSVTDSSGQVDFHAAAPLMWDSSAASASSSGFSSSQTATAKAAPQARADASTEGDQNQDTSGRDPGDQVATIDVTVDSSGQVRLEPDRTLLTGEDTNFPVYIDPTWVSSTKTANHWAYVQQGLPSVINYDDPGDDLGVGYQGFSSPTGVERAYYQFSIPTAWGSTATINSGILQTTSDYAADFSCSNAYTVTELSVQHITSTISWNNQPAVGTATDTASVAGANHSAGCPDRTANFDVTGSIGADGDGIVTFRLTGSESNQNAFKRFSHVAKLTVQYNTPPDAPTALAVSPTPRNPDGQSCDNLDTVGWIGKTTTGIKFSGHAADDDGANQNVRAEVHIWNKGLTGEDTTPDIIGWGVAASYGNYVTGTGGTSTTGAIADSAFQDGHMYGWDMRGWDGINTSGPSVHCYFKRDLTSPALPTMSYSASTGKITMSATDPVPSGGTASNSSGIAKFYYSDDPTDLTTGSATATTANGTASASFAYQWPTWGTNYLYGTSVDKANNQAPGYFPLPVYVPQNPATQVHPGDVDGDTHPDLLYTTSAGLTLARVTGDVSNKVTAALPSEGPGGVSWNSTGMLLAHRSSLTRSATADFKDDLWVHAGAGAGLFLYRNGGKSPYFNKGTAVAIQHPDCPTEVCGANYNRDWSNVTQLIATGDITGDDIGDIITVETSPVPSGGSFLWLYPGSTISGMMAPAIQLGTRGDWNTRTIMAPSEAPTGTTQAMWARNSTGVLYTYPITENGDGTVTFPDTPTQIGSFSPSTYPKITSLGDTNGDGYSDIYVTTSAGELKAYQGTASTSTNRFDAGHVIQTTGWGTGIAAIG</sequence>
<evidence type="ECO:0000256" key="2">
    <source>
        <dbReference type="SAM" id="SignalP"/>
    </source>
</evidence>
<accession>A0A8J3XVQ3</accession>
<gene>
    <name evidence="3" type="ORF">Psi02_72620</name>
</gene>
<keyword evidence="4" id="KW-1185">Reference proteome</keyword>